<keyword evidence="3" id="KW-1185">Reference proteome</keyword>
<dbReference type="GO" id="GO:0008237">
    <property type="term" value="F:metallopeptidase activity"/>
    <property type="evidence" value="ECO:0007669"/>
    <property type="project" value="UniProtKB-KW"/>
</dbReference>
<organism evidence="2 3">
    <name type="scientific">Luteimonas lutimaris</name>
    <dbReference type="NCBI Taxonomy" id="698645"/>
    <lineage>
        <taxon>Bacteria</taxon>
        <taxon>Pseudomonadati</taxon>
        <taxon>Pseudomonadota</taxon>
        <taxon>Gammaproteobacteria</taxon>
        <taxon>Lysobacterales</taxon>
        <taxon>Lysobacteraceae</taxon>
        <taxon>Luteimonas</taxon>
    </lineage>
</organism>
<evidence type="ECO:0000313" key="3">
    <source>
        <dbReference type="Proteomes" id="UP001501727"/>
    </source>
</evidence>
<dbReference type="Gene3D" id="3.40.390.10">
    <property type="entry name" value="Collagenase (Catalytic Domain)"/>
    <property type="match status" value="1"/>
</dbReference>
<comment type="caution">
    <text evidence="2">The sequence shown here is derived from an EMBL/GenBank/DDBJ whole genome shotgun (WGS) entry which is preliminary data.</text>
</comment>
<dbReference type="Proteomes" id="UP001501727">
    <property type="component" value="Unassembled WGS sequence"/>
</dbReference>
<gene>
    <name evidence="2" type="ORF">GCM10022229_29640</name>
</gene>
<evidence type="ECO:0000313" key="2">
    <source>
        <dbReference type="EMBL" id="GAA3933769.1"/>
    </source>
</evidence>
<dbReference type="PROSITE" id="PS51257">
    <property type="entry name" value="PROKAR_LIPOPROTEIN"/>
    <property type="match status" value="1"/>
</dbReference>
<feature type="chain" id="PRO_5045237086" evidence="1">
    <location>
        <begin position="29"/>
        <end position="443"/>
    </location>
</feature>
<keyword evidence="2" id="KW-0482">Metalloprotease</keyword>
<keyword evidence="2" id="KW-0645">Protease</keyword>
<dbReference type="RefSeq" id="WP_344760806.1">
    <property type="nucleotide sequence ID" value="NZ_BAAAZU010000031.1"/>
</dbReference>
<sequence>MTFYRRNAFNIIAALALTLACLPSQAQAQDHDAPIFSGHSVTSPLQARAATRPLLAHIVEQDSARQVQVVRADTQQVAIDAERLSINLSPGSPLSVEKLKAYRNDDGTIVWTGVVGGTESIVKRLMRHGPSEIVEDPLNMATIVRDGDMLTGSIRVDGQLFTIKPIGNGEHAIVEVDEARMPPDDLHGESLPITPMPGGGGIPGDNETVVDVRVTAVFTEAAAKSIGSIKGWAQAVVAEANQGYEGSDVKIRLKLAKVRRTSYAEFNPPGSKGVGSYESFAKDLVRFREKNDGHMDGIHRKRNQDKADLMILVRRDSKDLCGQASSIGSTASTAFAAVSVSCGPGSYTFAHEIGHLQGARHDRATDGSLTPYRYGHGIRRPNAPDGGYRTVMAYPCDAPASCPRMPWISNPGLFYRGQRMGTKKYNDNHRVMNKTRWDISSYR</sequence>
<proteinExistence type="predicted"/>
<reference evidence="3" key="1">
    <citation type="journal article" date="2019" name="Int. J. Syst. Evol. Microbiol.">
        <title>The Global Catalogue of Microorganisms (GCM) 10K type strain sequencing project: providing services to taxonomists for standard genome sequencing and annotation.</title>
        <authorList>
            <consortium name="The Broad Institute Genomics Platform"/>
            <consortium name="The Broad Institute Genome Sequencing Center for Infectious Disease"/>
            <person name="Wu L."/>
            <person name="Ma J."/>
        </authorList>
    </citation>
    <scope>NUCLEOTIDE SEQUENCE [LARGE SCALE GENOMIC DNA]</scope>
    <source>
        <strain evidence="3">JCM 16916</strain>
    </source>
</reference>
<keyword evidence="2" id="KW-0378">Hydrolase</keyword>
<keyword evidence="1" id="KW-0732">Signal</keyword>
<name>A0ABP7N011_9GAMM</name>
<dbReference type="SUPFAM" id="SSF55486">
    <property type="entry name" value="Metalloproteases ('zincins'), catalytic domain"/>
    <property type="match status" value="1"/>
</dbReference>
<protein>
    <submittedName>
        <fullName evidence="2">Zinc-dependent metalloprotease</fullName>
    </submittedName>
</protein>
<dbReference type="Pfam" id="PF13688">
    <property type="entry name" value="Reprolysin_5"/>
    <property type="match status" value="1"/>
</dbReference>
<evidence type="ECO:0000256" key="1">
    <source>
        <dbReference type="SAM" id="SignalP"/>
    </source>
</evidence>
<dbReference type="EMBL" id="BAAAZU010000031">
    <property type="protein sequence ID" value="GAA3933769.1"/>
    <property type="molecule type" value="Genomic_DNA"/>
</dbReference>
<accession>A0ABP7N011</accession>
<dbReference type="InterPro" id="IPR024079">
    <property type="entry name" value="MetalloPept_cat_dom_sf"/>
</dbReference>
<feature type="signal peptide" evidence="1">
    <location>
        <begin position="1"/>
        <end position="28"/>
    </location>
</feature>